<dbReference type="PROSITE" id="PS51689">
    <property type="entry name" value="SAM_RNA_A_N6_MT"/>
    <property type="match status" value="1"/>
</dbReference>
<dbReference type="Proteomes" id="UP000025229">
    <property type="component" value="Chromosome"/>
</dbReference>
<dbReference type="GO" id="GO:0003723">
    <property type="term" value="F:RNA binding"/>
    <property type="evidence" value="ECO:0007669"/>
    <property type="project" value="UniProtKB-UniRule"/>
</dbReference>
<gene>
    <name evidence="7" type="primary">rsmA</name>
    <name evidence="7" type="synonym">ksgA</name>
    <name evidence="11" type="ORF">RradSPS_0784</name>
</gene>
<keyword evidence="3 7" id="KW-0489">Methyltransferase</keyword>
<comment type="subcellular location">
    <subcellularLocation>
        <location evidence="7">Cytoplasm</location>
    </subcellularLocation>
</comment>
<accession>A0A023X0V1</accession>
<dbReference type="GO" id="GO:0005829">
    <property type="term" value="C:cytosol"/>
    <property type="evidence" value="ECO:0007669"/>
    <property type="project" value="TreeGrafter"/>
</dbReference>
<evidence type="ECO:0000256" key="1">
    <source>
        <dbReference type="ARBA" id="ARBA00022490"/>
    </source>
</evidence>
<dbReference type="EMBL" id="CP007514">
    <property type="protein sequence ID" value="AHY46067.1"/>
    <property type="molecule type" value="Genomic_DNA"/>
</dbReference>
<dbReference type="KEGG" id="rrd:RradSPS_0784"/>
<dbReference type="InterPro" id="IPR029063">
    <property type="entry name" value="SAM-dependent_MTases_sf"/>
</dbReference>
<dbReference type="OrthoDB" id="9814755at2"/>
<dbReference type="SMART" id="SM00650">
    <property type="entry name" value="rADc"/>
    <property type="match status" value="1"/>
</dbReference>
<reference evidence="11 12" key="1">
    <citation type="submission" date="2014-03" db="EMBL/GenBank/DDBJ databases">
        <title>Complete genome sequence of the Radio-Resistant Rubrobacter radiotolerans RSPS-4.</title>
        <authorList>
            <person name="Egas C.C."/>
            <person name="Barroso C.C."/>
            <person name="Froufe H.J.C."/>
            <person name="Pacheco J.J."/>
            <person name="Albuquerque L.L."/>
            <person name="da Costa M.M.S."/>
        </authorList>
    </citation>
    <scope>NUCLEOTIDE SEQUENCE [LARGE SCALE GENOMIC DNA]</scope>
    <source>
        <strain evidence="11 12">RSPS-4</strain>
    </source>
</reference>
<dbReference type="PATRIC" id="fig|42256.3.peg.795"/>
<keyword evidence="1 7" id="KW-0963">Cytoplasm</keyword>
<comment type="catalytic activity">
    <reaction evidence="7">
        <text>adenosine(1518)/adenosine(1519) in 16S rRNA + 4 S-adenosyl-L-methionine = N(6)-dimethyladenosine(1518)/N(6)-dimethyladenosine(1519) in 16S rRNA + 4 S-adenosyl-L-homocysteine + 4 H(+)</text>
        <dbReference type="Rhea" id="RHEA:19609"/>
        <dbReference type="Rhea" id="RHEA-COMP:10232"/>
        <dbReference type="Rhea" id="RHEA-COMP:10233"/>
        <dbReference type="ChEBI" id="CHEBI:15378"/>
        <dbReference type="ChEBI" id="CHEBI:57856"/>
        <dbReference type="ChEBI" id="CHEBI:59789"/>
        <dbReference type="ChEBI" id="CHEBI:74411"/>
        <dbReference type="ChEBI" id="CHEBI:74493"/>
        <dbReference type="EC" id="2.1.1.182"/>
    </reaction>
</comment>
<evidence type="ECO:0000256" key="4">
    <source>
        <dbReference type="ARBA" id="ARBA00022679"/>
    </source>
</evidence>
<evidence type="ECO:0000256" key="3">
    <source>
        <dbReference type="ARBA" id="ARBA00022603"/>
    </source>
</evidence>
<evidence type="ECO:0000259" key="10">
    <source>
        <dbReference type="SMART" id="SM00650"/>
    </source>
</evidence>
<dbReference type="EC" id="2.1.1.182" evidence="7"/>
<evidence type="ECO:0000313" key="12">
    <source>
        <dbReference type="Proteomes" id="UP000025229"/>
    </source>
</evidence>
<dbReference type="Pfam" id="PF00398">
    <property type="entry name" value="RrnaAD"/>
    <property type="match status" value="1"/>
</dbReference>
<dbReference type="SUPFAM" id="SSF53335">
    <property type="entry name" value="S-adenosyl-L-methionine-dependent methyltransferases"/>
    <property type="match status" value="1"/>
</dbReference>
<dbReference type="InterPro" id="IPR020598">
    <property type="entry name" value="rRNA_Ade_methylase_Trfase_N"/>
</dbReference>
<dbReference type="PROSITE" id="PS01131">
    <property type="entry name" value="RRNA_A_DIMETH"/>
    <property type="match status" value="1"/>
</dbReference>
<keyword evidence="2 7" id="KW-0698">rRNA processing</keyword>
<dbReference type="HAMAP" id="MF_00607">
    <property type="entry name" value="16SrRNA_methyltr_A"/>
    <property type="match status" value="1"/>
</dbReference>
<evidence type="ECO:0000256" key="6">
    <source>
        <dbReference type="ARBA" id="ARBA00022884"/>
    </source>
</evidence>
<organism evidence="11 12">
    <name type="scientific">Rubrobacter radiotolerans</name>
    <name type="common">Arthrobacter radiotolerans</name>
    <dbReference type="NCBI Taxonomy" id="42256"/>
    <lineage>
        <taxon>Bacteria</taxon>
        <taxon>Bacillati</taxon>
        <taxon>Actinomycetota</taxon>
        <taxon>Rubrobacteria</taxon>
        <taxon>Rubrobacterales</taxon>
        <taxon>Rubrobacteraceae</taxon>
        <taxon>Rubrobacter</taxon>
    </lineage>
</organism>
<dbReference type="GO" id="GO:0052908">
    <property type="term" value="F:16S rRNA (adenine(1518)-N(6)/adenine(1519)-N(6))-dimethyltransferase activity"/>
    <property type="evidence" value="ECO:0007669"/>
    <property type="project" value="UniProtKB-EC"/>
</dbReference>
<keyword evidence="4 7" id="KW-0808">Transferase</keyword>
<sequence length="273" mass="30356">MRSDVAAGSRNPREVRPKKRFGQHFLKDPNTARIVADGTSPDDVVLEVGPGRGFLTGFLLERARHVHAVEIDADVLPYLKEATAGAENLDVHEADALLFDYARLDPPPDRLVANLPYNVASPLVLRLLEEVPTLGTLRFMVQLEVARRMTAKRRTKDYGAYAVLIQHHAAGRIVHRVPRTVFDPPPRVDSAVVELSRREPDLAPRSYPAFKQLVLRAFATRRKRLLNGFPKEERPAYRAALGAVGFGEDTRAEELSPESFVALFRALERGGAG</sequence>
<feature type="region of interest" description="Disordered" evidence="9">
    <location>
        <begin position="1"/>
        <end position="21"/>
    </location>
</feature>
<keyword evidence="5 7" id="KW-0949">S-adenosyl-L-methionine</keyword>
<keyword evidence="12" id="KW-1185">Reference proteome</keyword>
<dbReference type="Gene3D" id="3.40.50.150">
    <property type="entry name" value="Vaccinia Virus protein VP39"/>
    <property type="match status" value="1"/>
</dbReference>
<comment type="similarity">
    <text evidence="7">Belongs to the class I-like SAM-binding methyltransferase superfamily. rRNA adenine N(6)-methyltransferase family. RsmA subfamily.</text>
</comment>
<name>A0A023X0V1_RUBRA</name>
<comment type="function">
    <text evidence="7">Specifically dimethylates two adjacent adenosines (A1518 and A1519) in the loop of a conserved hairpin near the 3'-end of 16S rRNA in the 30S particle. May play a critical role in biogenesis of 30S subunits.</text>
</comment>
<dbReference type="STRING" id="42256.RradSPS_0784"/>
<proteinExistence type="inferred from homology"/>
<dbReference type="InterPro" id="IPR001737">
    <property type="entry name" value="KsgA/Erm"/>
</dbReference>
<feature type="binding site" evidence="7 8">
    <location>
        <position position="70"/>
    </location>
    <ligand>
        <name>S-adenosyl-L-methionine</name>
        <dbReference type="ChEBI" id="CHEBI:59789"/>
    </ligand>
</feature>
<dbReference type="NCBIfam" id="TIGR00755">
    <property type="entry name" value="ksgA"/>
    <property type="match status" value="1"/>
</dbReference>
<evidence type="ECO:0000313" key="11">
    <source>
        <dbReference type="EMBL" id="AHY46067.1"/>
    </source>
</evidence>
<feature type="binding site" evidence="7 8">
    <location>
        <position position="114"/>
    </location>
    <ligand>
        <name>S-adenosyl-L-methionine</name>
        <dbReference type="ChEBI" id="CHEBI:59789"/>
    </ligand>
</feature>
<dbReference type="InterPro" id="IPR023165">
    <property type="entry name" value="rRNA_Ade_diMease-like_C"/>
</dbReference>
<dbReference type="Gene3D" id="1.10.8.100">
    <property type="entry name" value="Ribosomal RNA adenine dimethylase-like, domain 2"/>
    <property type="match status" value="1"/>
</dbReference>
<feature type="binding site" evidence="7 8">
    <location>
        <position position="26"/>
    </location>
    <ligand>
        <name>S-adenosyl-L-methionine</name>
        <dbReference type="ChEBI" id="CHEBI:59789"/>
    </ligand>
</feature>
<dbReference type="PANTHER" id="PTHR11727:SF7">
    <property type="entry name" value="DIMETHYLADENOSINE TRANSFERASE-RELATED"/>
    <property type="match status" value="1"/>
</dbReference>
<dbReference type="AlphaFoldDB" id="A0A023X0V1"/>
<evidence type="ECO:0000256" key="9">
    <source>
        <dbReference type="SAM" id="MobiDB-lite"/>
    </source>
</evidence>
<feature type="binding site" evidence="7 8">
    <location>
        <position position="95"/>
    </location>
    <ligand>
        <name>S-adenosyl-L-methionine</name>
        <dbReference type="ChEBI" id="CHEBI:59789"/>
    </ligand>
</feature>
<keyword evidence="6 7" id="KW-0694">RNA-binding</keyword>
<protein>
    <recommendedName>
        <fullName evidence="7">Ribosomal RNA small subunit methyltransferase A</fullName>
        <ecNumber evidence="7">2.1.1.182</ecNumber>
    </recommendedName>
    <alternativeName>
        <fullName evidence="7">16S rRNA (adenine(1518)-N(6)/adenine(1519)-N(6))-dimethyltransferase</fullName>
    </alternativeName>
    <alternativeName>
        <fullName evidence="7">16S rRNA dimethyladenosine transferase</fullName>
    </alternativeName>
    <alternativeName>
        <fullName evidence="7">16S rRNA dimethylase</fullName>
    </alternativeName>
    <alternativeName>
        <fullName evidence="7">S-adenosylmethionine-6-N', N'-adenosyl(rRNA) dimethyltransferase</fullName>
    </alternativeName>
</protein>
<feature type="domain" description="Ribosomal RNA adenine methylase transferase N-terminal" evidence="10">
    <location>
        <begin position="30"/>
        <end position="199"/>
    </location>
</feature>
<dbReference type="InterPro" id="IPR020596">
    <property type="entry name" value="rRNA_Ade_Mease_Trfase_CS"/>
</dbReference>
<evidence type="ECO:0000256" key="8">
    <source>
        <dbReference type="PROSITE-ProRule" id="PRU01026"/>
    </source>
</evidence>
<feature type="binding site" evidence="7 8">
    <location>
        <position position="49"/>
    </location>
    <ligand>
        <name>S-adenosyl-L-methionine</name>
        <dbReference type="ChEBI" id="CHEBI:59789"/>
    </ligand>
</feature>
<dbReference type="CDD" id="cd02440">
    <property type="entry name" value="AdoMet_MTases"/>
    <property type="match status" value="1"/>
</dbReference>
<dbReference type="PANTHER" id="PTHR11727">
    <property type="entry name" value="DIMETHYLADENOSINE TRANSFERASE"/>
    <property type="match status" value="1"/>
</dbReference>
<evidence type="ECO:0000256" key="2">
    <source>
        <dbReference type="ARBA" id="ARBA00022552"/>
    </source>
</evidence>
<feature type="binding site" evidence="7 8">
    <location>
        <position position="24"/>
    </location>
    <ligand>
        <name>S-adenosyl-L-methionine</name>
        <dbReference type="ChEBI" id="CHEBI:59789"/>
    </ligand>
</feature>
<dbReference type="HOGENOM" id="CLU_041220_0_1_11"/>
<evidence type="ECO:0000256" key="5">
    <source>
        <dbReference type="ARBA" id="ARBA00022691"/>
    </source>
</evidence>
<dbReference type="eggNOG" id="COG0030">
    <property type="taxonomic scope" value="Bacteria"/>
</dbReference>
<evidence type="ECO:0000256" key="7">
    <source>
        <dbReference type="HAMAP-Rule" id="MF_00607"/>
    </source>
</evidence>
<dbReference type="InterPro" id="IPR011530">
    <property type="entry name" value="rRNA_adenine_dimethylase"/>
</dbReference>